<reference evidence="1 2" key="1">
    <citation type="journal article" date="2014" name="Antonie Van Leeuwenhoek">
        <title>Hyphomonas beringensis sp. nov. and Hyphomonas chukchiensis sp. nov., isolated from surface seawater of the Bering Sea and Chukchi Sea.</title>
        <authorList>
            <person name="Li C."/>
            <person name="Lai Q."/>
            <person name="Li G."/>
            <person name="Dong C."/>
            <person name="Wang J."/>
            <person name="Liao Y."/>
            <person name="Shao Z."/>
        </authorList>
    </citation>
    <scope>NUCLEOTIDE SEQUENCE [LARGE SCALE GENOMIC DNA]</scope>
    <source>
        <strain evidence="1 2">MHS-2</strain>
    </source>
</reference>
<dbReference type="AlphaFoldDB" id="A0A059FEF4"/>
<comment type="caution">
    <text evidence="1">The sequence shown here is derived from an EMBL/GenBank/DDBJ whole genome shotgun (WGS) entry which is preliminary data.</text>
</comment>
<proteinExistence type="predicted"/>
<protein>
    <submittedName>
        <fullName evidence="1">Uncharacterized protein</fullName>
    </submittedName>
</protein>
<name>A0A059FEF4_9PROT</name>
<dbReference type="PATRIC" id="fig|1280950.3.peg.3108"/>
<dbReference type="Proteomes" id="UP000025171">
    <property type="component" value="Unassembled WGS sequence"/>
</dbReference>
<gene>
    <name evidence="1" type="ORF">HJO_15479</name>
</gene>
<sequence>MAGFLIFRDDAGMSRQDGIGAACAIVAISLVAWLSHESLQIAGCRDTLHADEFGRLDTLEPNRAAELAEFKRQLVDGGANPQEQACVARIGLPF</sequence>
<evidence type="ECO:0000313" key="2">
    <source>
        <dbReference type="Proteomes" id="UP000025171"/>
    </source>
</evidence>
<organism evidence="1 2">
    <name type="scientific">Hyphomonas johnsonii MHS-2</name>
    <dbReference type="NCBI Taxonomy" id="1280950"/>
    <lineage>
        <taxon>Bacteria</taxon>
        <taxon>Pseudomonadati</taxon>
        <taxon>Pseudomonadota</taxon>
        <taxon>Alphaproteobacteria</taxon>
        <taxon>Hyphomonadales</taxon>
        <taxon>Hyphomonadaceae</taxon>
        <taxon>Hyphomonas</taxon>
    </lineage>
</organism>
<evidence type="ECO:0000313" key="1">
    <source>
        <dbReference type="EMBL" id="KCZ88931.1"/>
    </source>
</evidence>
<dbReference type="STRING" id="1280950.HJO_15479"/>
<keyword evidence="2" id="KW-1185">Reference proteome</keyword>
<accession>A0A059FEF4</accession>
<dbReference type="EMBL" id="ARYK01000009">
    <property type="protein sequence ID" value="KCZ88931.1"/>
    <property type="molecule type" value="Genomic_DNA"/>
</dbReference>